<dbReference type="RefSeq" id="WP_002874125.1">
    <property type="nucleotide sequence ID" value="NZ_CP017864.1"/>
</dbReference>
<evidence type="ECO:0000313" key="3">
    <source>
        <dbReference type="EMBL" id="EAL6969553.1"/>
    </source>
</evidence>
<keyword evidence="2" id="KW-1133">Transmembrane helix</keyword>
<reference evidence="4" key="1">
    <citation type="submission" date="2018-08" db="EMBL/GenBank/DDBJ databases">
        <authorList>
            <consortium name="NARMS: The National Antimicrobial Resistance Monitoring System"/>
        </authorList>
    </citation>
    <scope>NUCLEOTIDE SEQUENCE</scope>
    <source>
        <strain evidence="4">CVM N17C101</strain>
        <strain evidence="3">CVM N17C143</strain>
    </source>
</reference>
<organism evidence="4">
    <name type="scientific">Campylobacter jejuni</name>
    <dbReference type="NCBI Taxonomy" id="197"/>
    <lineage>
        <taxon>Bacteria</taxon>
        <taxon>Pseudomonadati</taxon>
        <taxon>Campylobacterota</taxon>
        <taxon>Epsilonproteobacteria</taxon>
        <taxon>Campylobacterales</taxon>
        <taxon>Campylobacteraceae</taxon>
        <taxon>Campylobacter</taxon>
    </lineage>
</organism>
<name>A0A5T2B8J6_CAMJU</name>
<comment type="caution">
    <text evidence="4">The sequence shown here is derived from an EMBL/GenBank/DDBJ whole genome shotgun (WGS) entry which is preliminary data.</text>
</comment>
<evidence type="ECO:0000256" key="2">
    <source>
        <dbReference type="SAM" id="Phobius"/>
    </source>
</evidence>
<gene>
    <name evidence="3" type="ORF">DSU64_09065</name>
    <name evidence="4" type="ORF">DYU61_09100</name>
</gene>
<keyword evidence="2" id="KW-0812">Transmembrane</keyword>
<accession>A0A5T2B8J6</accession>
<feature type="transmembrane region" description="Helical" evidence="2">
    <location>
        <begin position="169"/>
        <end position="188"/>
    </location>
</feature>
<dbReference type="EMBL" id="AACQKS010000080">
    <property type="protein sequence ID" value="EAL6969553.1"/>
    <property type="molecule type" value="Genomic_DNA"/>
</dbReference>
<dbReference type="EMBL" id="AACSQJ010000057">
    <property type="protein sequence ID" value="EAL9597907.1"/>
    <property type="molecule type" value="Genomic_DNA"/>
</dbReference>
<proteinExistence type="predicted"/>
<evidence type="ECO:0000313" key="4">
    <source>
        <dbReference type="EMBL" id="EAL9597907.1"/>
    </source>
</evidence>
<sequence>MFISFSKNLGNGFRIGTGYNFNNNSSKRDSDREEFVAKVINEVRNLFQEMCNKLNVSRETFEFAVEQDCQIEITDILTENNSKKVSEISDIFSTISELIEKICFSKSLSTQTKEKITDLVFELKKIISTLEFENDLEQRLISLLSEKLQKEEKKIRKMIKKINKKKKKIGCLTYIILFFIFIFIISLITHEDKTSSLENSNIEKKTK</sequence>
<dbReference type="AlphaFoldDB" id="A0A5T2B8J6"/>
<protein>
    <submittedName>
        <fullName evidence="4">Uncharacterized protein</fullName>
    </submittedName>
</protein>
<evidence type="ECO:0000256" key="1">
    <source>
        <dbReference type="SAM" id="Coils"/>
    </source>
</evidence>
<keyword evidence="1" id="KW-0175">Coiled coil</keyword>
<feature type="coiled-coil region" evidence="1">
    <location>
        <begin position="133"/>
        <end position="168"/>
    </location>
</feature>
<keyword evidence="2" id="KW-0472">Membrane</keyword>